<dbReference type="RefSeq" id="XP_038745581.1">
    <property type="nucleotide sequence ID" value="XM_038889283.1"/>
</dbReference>
<feature type="region of interest" description="Disordered" evidence="1">
    <location>
        <begin position="1"/>
        <end position="48"/>
    </location>
</feature>
<evidence type="ECO:0008006" key="4">
    <source>
        <dbReference type="Google" id="ProtNLM"/>
    </source>
</evidence>
<evidence type="ECO:0000256" key="1">
    <source>
        <dbReference type="SAM" id="MobiDB-lite"/>
    </source>
</evidence>
<keyword evidence="3" id="KW-1185">Reference proteome</keyword>
<comment type="caution">
    <text evidence="2">The sequence shown here is derived from an EMBL/GenBank/DDBJ whole genome shotgun (WGS) entry which is preliminary data.</text>
</comment>
<reference evidence="2" key="1">
    <citation type="submission" date="2020-03" db="EMBL/GenBank/DDBJ databases">
        <authorList>
            <person name="He L."/>
        </authorList>
    </citation>
    <scope>NUCLEOTIDE SEQUENCE</scope>
    <source>
        <strain evidence="2">CkLH20</strain>
    </source>
</reference>
<reference evidence="2" key="2">
    <citation type="submission" date="2020-11" db="EMBL/GenBank/DDBJ databases">
        <title>Whole genome sequencing of Colletotrichum sp.</title>
        <authorList>
            <person name="Li H."/>
        </authorList>
    </citation>
    <scope>NUCLEOTIDE SEQUENCE</scope>
    <source>
        <strain evidence="2">CkLH20</strain>
    </source>
</reference>
<evidence type="ECO:0000313" key="2">
    <source>
        <dbReference type="EMBL" id="KAF9876120.1"/>
    </source>
</evidence>
<evidence type="ECO:0000313" key="3">
    <source>
        <dbReference type="Proteomes" id="UP000781932"/>
    </source>
</evidence>
<sequence length="222" mass="25796">MYHSQLHQANQTPRHQLRSDHPDEQLETGSSSFSSLQHEGTAAVESNDAQGVTRLDRLPTEFIAMITQELMLSSTFQTRHDFISFSVCCKRLHCIVGAQKKAVFRDWMRMHYTDDQIKRVAHLLECIERRDAQNEIQAIQDDGLFPPQREMPQRDWVDKILTKKSWPWLWGRLTFMPSMRDVVAAHGIERQGEYFRFEDQSQHHEEACVGTLEAPSHMSSGM</sequence>
<proteinExistence type="predicted"/>
<dbReference type="Proteomes" id="UP000781932">
    <property type="component" value="Unassembled WGS sequence"/>
</dbReference>
<feature type="compositionally biased region" description="Polar residues" evidence="1">
    <location>
        <begin position="27"/>
        <end position="38"/>
    </location>
</feature>
<dbReference type="GeneID" id="62162357"/>
<organism evidence="2 3">
    <name type="scientific">Colletotrichum karsti</name>
    <dbReference type="NCBI Taxonomy" id="1095194"/>
    <lineage>
        <taxon>Eukaryota</taxon>
        <taxon>Fungi</taxon>
        <taxon>Dikarya</taxon>
        <taxon>Ascomycota</taxon>
        <taxon>Pezizomycotina</taxon>
        <taxon>Sordariomycetes</taxon>
        <taxon>Hypocreomycetidae</taxon>
        <taxon>Glomerellales</taxon>
        <taxon>Glomerellaceae</taxon>
        <taxon>Colletotrichum</taxon>
        <taxon>Colletotrichum boninense species complex</taxon>
    </lineage>
</organism>
<protein>
    <recommendedName>
        <fullName evidence="4">F-box domain-containing protein</fullName>
    </recommendedName>
</protein>
<accession>A0A9P6LKJ8</accession>
<dbReference type="EMBL" id="JAATWM020000019">
    <property type="protein sequence ID" value="KAF9876120.1"/>
    <property type="molecule type" value="Genomic_DNA"/>
</dbReference>
<name>A0A9P6LKJ8_9PEZI</name>
<gene>
    <name evidence="2" type="ORF">CkaCkLH20_06566</name>
</gene>
<feature type="compositionally biased region" description="Polar residues" evidence="1">
    <location>
        <begin position="1"/>
        <end position="14"/>
    </location>
</feature>
<dbReference type="AlphaFoldDB" id="A0A9P6LKJ8"/>